<proteinExistence type="predicted"/>
<protein>
    <submittedName>
        <fullName evidence="1">Uncharacterized protein</fullName>
    </submittedName>
</protein>
<evidence type="ECO:0000313" key="1">
    <source>
        <dbReference type="EMBL" id="SAK46391.1"/>
    </source>
</evidence>
<dbReference type="Proteomes" id="UP000054624">
    <property type="component" value="Unassembled WGS sequence"/>
</dbReference>
<name>A0A157ZLN6_9BURK</name>
<dbReference type="RefSeq" id="WP_061158882.1">
    <property type="nucleotide sequence ID" value="NZ_FCOI02000002.1"/>
</dbReference>
<dbReference type="EMBL" id="FCOI02000002">
    <property type="protein sequence ID" value="SAK46391.1"/>
    <property type="molecule type" value="Genomic_DNA"/>
</dbReference>
<reference evidence="2" key="1">
    <citation type="submission" date="2016-01" db="EMBL/GenBank/DDBJ databases">
        <authorList>
            <person name="Peeters Charlotte."/>
        </authorList>
    </citation>
    <scope>NUCLEOTIDE SEQUENCE [LARGE SCALE GENOMIC DNA]</scope>
</reference>
<sequence>MQIDFYTDRYFFSHAKSPRGFGCWVFEAHIAGDKMQYSTGPVSYAVAKKAATNWVREQVAAKQSQQGVVRIIVMP</sequence>
<keyword evidence="2" id="KW-1185">Reference proteome</keyword>
<gene>
    <name evidence="1" type="ORF">AWB76_00903</name>
</gene>
<evidence type="ECO:0000313" key="2">
    <source>
        <dbReference type="Proteomes" id="UP000054624"/>
    </source>
</evidence>
<dbReference type="AlphaFoldDB" id="A0A157ZLN6"/>
<accession>A0A157ZLN6</accession>
<dbReference type="STRING" id="1777137.AWB76_00903"/>
<organism evidence="1 2">
    <name type="scientific">Caballeronia temeraria</name>
    <dbReference type="NCBI Taxonomy" id="1777137"/>
    <lineage>
        <taxon>Bacteria</taxon>
        <taxon>Pseudomonadati</taxon>
        <taxon>Pseudomonadota</taxon>
        <taxon>Betaproteobacteria</taxon>
        <taxon>Burkholderiales</taxon>
        <taxon>Burkholderiaceae</taxon>
        <taxon>Caballeronia</taxon>
    </lineage>
</organism>